<protein>
    <submittedName>
        <fullName evidence="5">PAS domain-containing sensor histidine kinase</fullName>
    </submittedName>
</protein>
<dbReference type="Proteomes" id="UP001597237">
    <property type="component" value="Unassembled WGS sequence"/>
</dbReference>
<sequence length="451" mass="48922">MAVVRRSNRSYEFLSASDGFLNALGRNAQEVIGRPLAEVFAPAAAVAVEDLVRRCFAERRKQRARDLECVAPAVVIMDVEVRPSPSGCDQEVQLRLESAAATQVALAQLVGSLFEPTSSTAGSLLYINDLNAGVTRAFHNNLTHKVGLSNAFTNPEWEALSPPEDNIRVAEFARRRGQTADGDYFTFDKRVRDVEGGWRVFSARARVFSRNPDGSPAKILGVAYDSSGFHVVNDALLRATGDVVRAEAREREHLGRELHDSTSQLLVGAQLMLGSLLRSDRTDPADKVKLEETSAAIAAALAEVRAFSFLLHPPDLKALGLAQALQDLCTGFGRRVELPITFRAEGAIGRQQDMVEMALFRVAQEALMNVHRHAQAKHAEVRLRQLRNQLQLDVVDDGIGMPALAGSAPSMEAPGVGIAGMRARMANLGGEVLLENRNPGLAVLARLKPVA</sequence>
<feature type="domain" description="Histidine kinase/HSP90-like ATPase" evidence="4">
    <location>
        <begin position="354"/>
        <end position="451"/>
    </location>
</feature>
<dbReference type="GO" id="GO:0016301">
    <property type="term" value="F:kinase activity"/>
    <property type="evidence" value="ECO:0007669"/>
    <property type="project" value="UniProtKB-KW"/>
</dbReference>
<dbReference type="InterPro" id="IPR003594">
    <property type="entry name" value="HATPase_dom"/>
</dbReference>
<dbReference type="Gene3D" id="1.20.5.1930">
    <property type="match status" value="1"/>
</dbReference>
<keyword evidence="2 5" id="KW-0418">Kinase</keyword>
<accession>A0ABW4N6I4</accession>
<dbReference type="Pfam" id="PF02518">
    <property type="entry name" value="HATPase_c"/>
    <property type="match status" value="1"/>
</dbReference>
<dbReference type="CDD" id="cd16917">
    <property type="entry name" value="HATPase_UhpB-NarQ-NarX-like"/>
    <property type="match status" value="1"/>
</dbReference>
<dbReference type="InterPro" id="IPR036890">
    <property type="entry name" value="HATPase_C_sf"/>
</dbReference>
<evidence type="ECO:0000256" key="2">
    <source>
        <dbReference type="ARBA" id="ARBA00022777"/>
    </source>
</evidence>
<dbReference type="PANTHER" id="PTHR24421">
    <property type="entry name" value="NITRATE/NITRITE SENSOR PROTEIN NARX-RELATED"/>
    <property type="match status" value="1"/>
</dbReference>
<dbReference type="SMART" id="SM00387">
    <property type="entry name" value="HATPase_c"/>
    <property type="match status" value="1"/>
</dbReference>
<evidence type="ECO:0000256" key="1">
    <source>
        <dbReference type="ARBA" id="ARBA00022679"/>
    </source>
</evidence>
<comment type="caution">
    <text evidence="5">The sequence shown here is derived from an EMBL/GenBank/DDBJ whole genome shotgun (WGS) entry which is preliminary data.</text>
</comment>
<keyword evidence="3" id="KW-0902">Two-component regulatory system</keyword>
<dbReference type="PANTHER" id="PTHR24421:SF58">
    <property type="entry name" value="SIGNAL TRANSDUCTION HISTIDINE-PROTEIN KINASE_PHOSPHATASE UHPB"/>
    <property type="match status" value="1"/>
</dbReference>
<evidence type="ECO:0000256" key="3">
    <source>
        <dbReference type="ARBA" id="ARBA00023012"/>
    </source>
</evidence>
<dbReference type="SUPFAM" id="SSF55874">
    <property type="entry name" value="ATPase domain of HSP90 chaperone/DNA topoisomerase II/histidine kinase"/>
    <property type="match status" value="1"/>
</dbReference>
<gene>
    <name evidence="5" type="ORF">ACFSC0_12580</name>
</gene>
<dbReference type="InterPro" id="IPR011712">
    <property type="entry name" value="Sig_transdc_His_kin_sub3_dim/P"/>
</dbReference>
<dbReference type="InterPro" id="IPR035965">
    <property type="entry name" value="PAS-like_dom_sf"/>
</dbReference>
<dbReference type="InterPro" id="IPR050482">
    <property type="entry name" value="Sensor_HK_TwoCompSys"/>
</dbReference>
<evidence type="ECO:0000313" key="6">
    <source>
        <dbReference type="Proteomes" id="UP001597237"/>
    </source>
</evidence>
<dbReference type="Gene3D" id="3.30.565.10">
    <property type="entry name" value="Histidine kinase-like ATPase, C-terminal domain"/>
    <property type="match status" value="1"/>
</dbReference>
<dbReference type="SUPFAM" id="SSF55785">
    <property type="entry name" value="PYP-like sensor domain (PAS domain)"/>
    <property type="match status" value="1"/>
</dbReference>
<evidence type="ECO:0000259" key="4">
    <source>
        <dbReference type="SMART" id="SM00387"/>
    </source>
</evidence>
<proteinExistence type="predicted"/>
<organism evidence="5 6">
    <name type="scientific">Phenylobacterium terrae</name>
    <dbReference type="NCBI Taxonomy" id="2665495"/>
    <lineage>
        <taxon>Bacteria</taxon>
        <taxon>Pseudomonadati</taxon>
        <taxon>Pseudomonadota</taxon>
        <taxon>Alphaproteobacteria</taxon>
        <taxon>Caulobacterales</taxon>
        <taxon>Caulobacteraceae</taxon>
        <taxon>Phenylobacterium</taxon>
    </lineage>
</organism>
<reference evidence="6" key="1">
    <citation type="journal article" date="2019" name="Int. J. Syst. Evol. Microbiol.">
        <title>The Global Catalogue of Microorganisms (GCM) 10K type strain sequencing project: providing services to taxonomists for standard genome sequencing and annotation.</title>
        <authorList>
            <consortium name="The Broad Institute Genomics Platform"/>
            <consortium name="The Broad Institute Genome Sequencing Center for Infectious Disease"/>
            <person name="Wu L."/>
            <person name="Ma J."/>
        </authorList>
    </citation>
    <scope>NUCLEOTIDE SEQUENCE [LARGE SCALE GENOMIC DNA]</scope>
    <source>
        <strain evidence="6">DFY28</strain>
    </source>
</reference>
<keyword evidence="1" id="KW-0808">Transferase</keyword>
<evidence type="ECO:0000313" key="5">
    <source>
        <dbReference type="EMBL" id="MFD1784235.1"/>
    </source>
</evidence>
<dbReference type="EMBL" id="JBHUEY010000001">
    <property type="protein sequence ID" value="MFD1784235.1"/>
    <property type="molecule type" value="Genomic_DNA"/>
</dbReference>
<dbReference type="Gene3D" id="3.30.450.20">
    <property type="entry name" value="PAS domain"/>
    <property type="match status" value="2"/>
</dbReference>
<dbReference type="Pfam" id="PF07730">
    <property type="entry name" value="HisKA_3"/>
    <property type="match status" value="1"/>
</dbReference>
<keyword evidence="6" id="KW-1185">Reference proteome</keyword>
<name>A0ABW4N6I4_9CAUL</name>
<dbReference type="RefSeq" id="WP_377283812.1">
    <property type="nucleotide sequence ID" value="NZ_JBHRSI010000009.1"/>
</dbReference>